<dbReference type="Pfam" id="PF03480">
    <property type="entry name" value="DctP"/>
    <property type="match status" value="1"/>
</dbReference>
<evidence type="ECO:0000256" key="2">
    <source>
        <dbReference type="ARBA" id="ARBA00022448"/>
    </source>
</evidence>
<feature type="signal peptide" evidence="4">
    <location>
        <begin position="1"/>
        <end position="25"/>
    </location>
</feature>
<evidence type="ECO:0000256" key="4">
    <source>
        <dbReference type="SAM" id="SignalP"/>
    </source>
</evidence>
<accession>A0A1G5B0W1</accession>
<dbReference type="Proteomes" id="UP000198870">
    <property type="component" value="Unassembled WGS sequence"/>
</dbReference>
<dbReference type="GO" id="GO:0030288">
    <property type="term" value="C:outer membrane-bounded periplasmic space"/>
    <property type="evidence" value="ECO:0007669"/>
    <property type="project" value="InterPro"/>
</dbReference>
<evidence type="ECO:0000313" key="6">
    <source>
        <dbReference type="Proteomes" id="UP000198870"/>
    </source>
</evidence>
<dbReference type="CDD" id="cd13603">
    <property type="entry name" value="PBP2_TRAP_Siap_TeaA_like"/>
    <property type="match status" value="1"/>
</dbReference>
<dbReference type="STRING" id="419481.SAMN05216233_101562"/>
<feature type="chain" id="PRO_5011573949" evidence="4">
    <location>
        <begin position="26"/>
        <end position="332"/>
    </location>
</feature>
<name>A0A1G5B0W1_9BACT</name>
<keyword evidence="5" id="KW-0675">Receptor</keyword>
<dbReference type="RefSeq" id="WP_092207971.1">
    <property type="nucleotide sequence ID" value="NZ_FMUX01000001.1"/>
</dbReference>
<evidence type="ECO:0000256" key="1">
    <source>
        <dbReference type="ARBA" id="ARBA00009023"/>
    </source>
</evidence>
<dbReference type="PANTHER" id="PTHR33376:SF7">
    <property type="entry name" value="C4-DICARBOXYLATE-BINDING PROTEIN DCTB"/>
    <property type="match status" value="1"/>
</dbReference>
<dbReference type="NCBIfam" id="NF037995">
    <property type="entry name" value="TRAP_S1"/>
    <property type="match status" value="1"/>
</dbReference>
<keyword evidence="6" id="KW-1185">Reference proteome</keyword>
<dbReference type="EMBL" id="FMUX01000001">
    <property type="protein sequence ID" value="SCX83774.1"/>
    <property type="molecule type" value="Genomic_DNA"/>
</dbReference>
<evidence type="ECO:0000313" key="5">
    <source>
        <dbReference type="EMBL" id="SCX83774.1"/>
    </source>
</evidence>
<dbReference type="SUPFAM" id="SSF53850">
    <property type="entry name" value="Periplasmic binding protein-like II"/>
    <property type="match status" value="1"/>
</dbReference>
<evidence type="ECO:0000256" key="3">
    <source>
        <dbReference type="ARBA" id="ARBA00022729"/>
    </source>
</evidence>
<dbReference type="OrthoDB" id="8690069at2"/>
<organism evidence="5 6">
    <name type="scientific">Desulfoluna spongiiphila</name>
    <dbReference type="NCBI Taxonomy" id="419481"/>
    <lineage>
        <taxon>Bacteria</taxon>
        <taxon>Pseudomonadati</taxon>
        <taxon>Thermodesulfobacteriota</taxon>
        <taxon>Desulfobacteria</taxon>
        <taxon>Desulfobacterales</taxon>
        <taxon>Desulfolunaceae</taxon>
        <taxon>Desulfoluna</taxon>
    </lineage>
</organism>
<dbReference type="NCBIfam" id="TIGR00787">
    <property type="entry name" value="dctP"/>
    <property type="match status" value="1"/>
</dbReference>
<gene>
    <name evidence="5" type="ORF">SAMN05216233_101562</name>
</gene>
<dbReference type="AlphaFoldDB" id="A0A1G5B0W1"/>
<protein>
    <submittedName>
        <fullName evidence="5">Tripartite ATP-independent transporter solute receptor, DctP family</fullName>
    </submittedName>
</protein>
<dbReference type="PIRSF" id="PIRSF006470">
    <property type="entry name" value="DctB"/>
    <property type="match status" value="1"/>
</dbReference>
<dbReference type="PANTHER" id="PTHR33376">
    <property type="match status" value="1"/>
</dbReference>
<proteinExistence type="inferred from homology"/>
<dbReference type="GO" id="GO:0055085">
    <property type="term" value="P:transmembrane transport"/>
    <property type="evidence" value="ECO:0007669"/>
    <property type="project" value="InterPro"/>
</dbReference>
<dbReference type="InterPro" id="IPR004682">
    <property type="entry name" value="TRAP_DctP"/>
</dbReference>
<keyword evidence="2" id="KW-0813">Transport</keyword>
<comment type="similarity">
    <text evidence="1">Belongs to the bacterial solute-binding protein 7 family.</text>
</comment>
<keyword evidence="3 4" id="KW-0732">Signal</keyword>
<reference evidence="5 6" key="1">
    <citation type="submission" date="2016-10" db="EMBL/GenBank/DDBJ databases">
        <authorList>
            <person name="de Groot N.N."/>
        </authorList>
    </citation>
    <scope>NUCLEOTIDE SEQUENCE [LARGE SCALE GENOMIC DNA]</scope>
    <source>
        <strain evidence="5 6">AA1</strain>
    </source>
</reference>
<dbReference type="Gene3D" id="3.40.190.170">
    <property type="entry name" value="Bacterial extracellular solute-binding protein, family 7"/>
    <property type="match status" value="1"/>
</dbReference>
<dbReference type="InterPro" id="IPR038404">
    <property type="entry name" value="TRAP_DctP_sf"/>
</dbReference>
<dbReference type="InterPro" id="IPR018389">
    <property type="entry name" value="DctP_fam"/>
</dbReference>
<sequence>MLRKSFVVALSFLTLAVVGLTGAQAAQTIKLGYGDPPESDQGVYARRFKEVVEQLSEGDIKVELFSGGALGTETEMLQTTRKGTLDMSLVFSGNAVPFVKELGTLTMPYLIKNEYDAVKVTTGELGAFWNETCVKKGGFRILGWVYSNFRHLTNNERPVTSLKDVKGLKIRIPQNKIHMATYRAWGANPVPISWPETFTALQQGVVDGQDNPYIVMYTSKFQEVQKYCTEVHHMYALQFLSVGERSWKKYDQRTRDILTRAGIEAQQYNLLFQVKEASKAKEAMAAAGVQMSNLTDEEEWIRLAKEKVWPNFYDFIGGKEIIDRVEATLAAE</sequence>